<dbReference type="NCBIfam" id="NF038032">
    <property type="entry name" value="CehA_McbA_metalo"/>
    <property type="match status" value="1"/>
</dbReference>
<dbReference type="Gene3D" id="3.20.20.140">
    <property type="entry name" value="Metal-dependent hydrolases"/>
    <property type="match status" value="1"/>
</dbReference>
<dbReference type="SMART" id="SM00481">
    <property type="entry name" value="POLIIIAc"/>
    <property type="match status" value="1"/>
</dbReference>
<proteinExistence type="predicted"/>
<dbReference type="SUPFAM" id="SSF89550">
    <property type="entry name" value="PHP domain-like"/>
    <property type="match status" value="1"/>
</dbReference>
<evidence type="ECO:0000313" key="2">
    <source>
        <dbReference type="EMBL" id="QSX00187.1"/>
    </source>
</evidence>
<organism evidence="2 3">
    <name type="scientific">Haloterrigena alkaliphila</name>
    <dbReference type="NCBI Taxonomy" id="2816475"/>
    <lineage>
        <taxon>Archaea</taxon>
        <taxon>Methanobacteriati</taxon>
        <taxon>Methanobacteriota</taxon>
        <taxon>Stenosarchaea group</taxon>
        <taxon>Halobacteria</taxon>
        <taxon>Halobacteriales</taxon>
        <taxon>Natrialbaceae</taxon>
        <taxon>Haloterrigena</taxon>
    </lineage>
</organism>
<dbReference type="PANTHER" id="PTHR42924:SF3">
    <property type="entry name" value="POLYMERASE_HISTIDINOL PHOSPHATASE N-TERMINAL DOMAIN-CONTAINING PROTEIN"/>
    <property type="match status" value="1"/>
</dbReference>
<dbReference type="InterPro" id="IPR052018">
    <property type="entry name" value="PHP_domain"/>
</dbReference>
<dbReference type="Proteomes" id="UP000663203">
    <property type="component" value="Chromosome"/>
</dbReference>
<dbReference type="GO" id="GO:0004534">
    <property type="term" value="F:5'-3' RNA exonuclease activity"/>
    <property type="evidence" value="ECO:0007669"/>
    <property type="project" value="TreeGrafter"/>
</dbReference>
<dbReference type="KEGG" id="hakz:J0X25_04270"/>
<dbReference type="Pfam" id="PF02811">
    <property type="entry name" value="PHP"/>
    <property type="match status" value="1"/>
</dbReference>
<dbReference type="InterPro" id="IPR016195">
    <property type="entry name" value="Pol/histidinol_Pase-like"/>
</dbReference>
<keyword evidence="3" id="KW-1185">Reference proteome</keyword>
<dbReference type="InterPro" id="IPR003141">
    <property type="entry name" value="Pol/His_phosphatase_N"/>
</dbReference>
<dbReference type="GeneID" id="63186493"/>
<accession>A0A8A2VFV3</accession>
<protein>
    <submittedName>
        <fullName evidence="2">PHP domain-containing protein</fullName>
    </submittedName>
</protein>
<sequence length="244" mass="25644">MTSRAEYAAVDRGPRTLRIDPHVHTAASFDGTTTPAELVDAARRAGLDGIAVTDHDTIDGAREVARLAPDDLLVVVGCEVSTADGHLLALGVDAAPDPGRPLAETARAVRDAGGVAVVAHPFQRSRHGARAAAIEDVDGVEVYNAHAVTNVRNRQAARFATRHGYTRFGGSDAHRSSNVGRAATDVRLPADAVPSSTAAPAVETVLEAMRAGRTEAVGHRTPTWQYLTKVVGNARRNTPSLSPF</sequence>
<dbReference type="RefSeq" id="WP_207289907.1">
    <property type="nucleotide sequence ID" value="NZ_CP071462.1"/>
</dbReference>
<dbReference type="EMBL" id="CP071462">
    <property type="protein sequence ID" value="QSX00187.1"/>
    <property type="molecule type" value="Genomic_DNA"/>
</dbReference>
<dbReference type="CDD" id="cd07432">
    <property type="entry name" value="PHP_HisPPase"/>
    <property type="match status" value="1"/>
</dbReference>
<evidence type="ECO:0000313" key="3">
    <source>
        <dbReference type="Proteomes" id="UP000663203"/>
    </source>
</evidence>
<dbReference type="GO" id="GO:0035312">
    <property type="term" value="F:5'-3' DNA exonuclease activity"/>
    <property type="evidence" value="ECO:0007669"/>
    <property type="project" value="TreeGrafter"/>
</dbReference>
<name>A0A8A2VFV3_9EURY</name>
<gene>
    <name evidence="2" type="ORF">J0X25_04270</name>
</gene>
<dbReference type="Pfam" id="PF13263">
    <property type="entry name" value="PHP_C"/>
    <property type="match status" value="1"/>
</dbReference>
<reference evidence="2 3" key="1">
    <citation type="submission" date="2021-03" db="EMBL/GenBank/DDBJ databases">
        <title>Haloterrigena longa sp. nov. and Haloterrigena limicola sp. nov., extremely halophilic archaea isolated from a salt lake.</title>
        <authorList>
            <person name="Henglin C."/>
        </authorList>
    </citation>
    <scope>NUCLEOTIDE SEQUENCE [LARGE SCALE GENOMIC DNA]</scope>
    <source>
        <strain evidence="2 3">KZCA68</strain>
    </source>
</reference>
<dbReference type="InterPro" id="IPR004013">
    <property type="entry name" value="PHP_dom"/>
</dbReference>
<dbReference type="AlphaFoldDB" id="A0A8A2VFV3"/>
<evidence type="ECO:0000259" key="1">
    <source>
        <dbReference type="SMART" id="SM00481"/>
    </source>
</evidence>
<dbReference type="PANTHER" id="PTHR42924">
    <property type="entry name" value="EXONUCLEASE"/>
    <property type="match status" value="1"/>
</dbReference>
<feature type="domain" description="Polymerase/histidinol phosphatase N-terminal" evidence="1">
    <location>
        <begin position="19"/>
        <end position="84"/>
    </location>
</feature>